<dbReference type="Proteomes" id="UP001064048">
    <property type="component" value="Chromosome 9"/>
</dbReference>
<organism evidence="1 2">
    <name type="scientific">Choristoneura fumiferana</name>
    <name type="common">Spruce budworm moth</name>
    <name type="synonym">Archips fumiferana</name>
    <dbReference type="NCBI Taxonomy" id="7141"/>
    <lineage>
        <taxon>Eukaryota</taxon>
        <taxon>Metazoa</taxon>
        <taxon>Ecdysozoa</taxon>
        <taxon>Arthropoda</taxon>
        <taxon>Hexapoda</taxon>
        <taxon>Insecta</taxon>
        <taxon>Pterygota</taxon>
        <taxon>Neoptera</taxon>
        <taxon>Endopterygota</taxon>
        <taxon>Lepidoptera</taxon>
        <taxon>Glossata</taxon>
        <taxon>Ditrysia</taxon>
        <taxon>Tortricoidea</taxon>
        <taxon>Tortricidae</taxon>
        <taxon>Tortricinae</taxon>
        <taxon>Choristoneura</taxon>
    </lineage>
</organism>
<comment type="caution">
    <text evidence="1">The sequence shown here is derived from an EMBL/GenBank/DDBJ whole genome shotgun (WGS) entry which is preliminary data.</text>
</comment>
<dbReference type="EMBL" id="CM046109">
    <property type="protein sequence ID" value="KAI8442367.1"/>
    <property type="molecule type" value="Genomic_DNA"/>
</dbReference>
<keyword evidence="2" id="KW-1185">Reference proteome</keyword>
<name>A0ACC0L1M3_CHOFU</name>
<proteinExistence type="predicted"/>
<evidence type="ECO:0000313" key="2">
    <source>
        <dbReference type="Proteomes" id="UP001064048"/>
    </source>
</evidence>
<gene>
    <name evidence="1" type="ORF">MSG28_005889</name>
</gene>
<reference evidence="1 2" key="1">
    <citation type="journal article" date="2022" name="Genome Biol. Evol.">
        <title>The Spruce Budworm Genome: Reconstructing the Evolutionary History of Antifreeze Proteins.</title>
        <authorList>
            <person name="Beliveau C."/>
            <person name="Gagne P."/>
            <person name="Picq S."/>
            <person name="Vernygora O."/>
            <person name="Keeling C.I."/>
            <person name="Pinkney K."/>
            <person name="Doucet D."/>
            <person name="Wen F."/>
            <person name="Johnston J.S."/>
            <person name="Maaroufi H."/>
            <person name="Boyle B."/>
            <person name="Laroche J."/>
            <person name="Dewar K."/>
            <person name="Juretic N."/>
            <person name="Blackburn G."/>
            <person name="Nisole A."/>
            <person name="Brunet B."/>
            <person name="Brandao M."/>
            <person name="Lumley L."/>
            <person name="Duan J."/>
            <person name="Quan G."/>
            <person name="Lucarotti C.J."/>
            <person name="Roe A.D."/>
            <person name="Sperling F.A.H."/>
            <person name="Levesque R.C."/>
            <person name="Cusson M."/>
        </authorList>
    </citation>
    <scope>NUCLEOTIDE SEQUENCE [LARGE SCALE GENOMIC DNA]</scope>
    <source>
        <strain evidence="1">Glfc:IPQL:Cfum</strain>
    </source>
</reference>
<accession>A0ACC0L1M3</accession>
<protein>
    <submittedName>
        <fullName evidence="1">Uncharacterized protein</fullName>
    </submittedName>
</protein>
<sequence>MYLSGEPMRFRILLANGHQPSNRSDRGTQQHHVVSITDIFYAGFVYMTTDMRATKLLNQITMVPTPQEPTSPQAKGISVSDSNRIVISGISGLYPLSRHIKDLSEILYNKENPVTAEKPRWDYNHPEVSQHVGLVPNLNTFDAQFFRVHFRLSQNMDSMGRKILEQSYQAIYDSGVSPEHLSGKKVGVFIGTCFSETEKASFYVATSRTGFGIAGCNKSMFANRVSYWLNAKGPSQSIDAAGCSSTVALEQAYLAMSRGDCEAAIVGGANLCLHPQTSLHYGRIIKICKDGKTKSFDQNADGCARSEAINVLFLQKAKDALRIYADVIHVKNKFFGMVESETGPRFGFYRDPVSMSGFLKEFYQEANISPKDVEYVEGFGSADTDADKVELDAIDKVFCDNRTEPLLVGSVISNLGYCEAASGITAITKVVLGYHSGELAGNLNYTTSRSDVEGIREGRMQILKDHQPFKRTYVGVNGISVTGINSHVLLHGHYKPKDPTRYQCSFPRLVTISARQDSAVENIISDLKSRPIDPEELALLHNIHSTKISGHLGRGFTILDTDENKKTVSLCEKADYFDGGDRPLWFVYSGMGSQWAGHSVGELGCAYADGCLTAEEMILSAYSRGLVSIETPFIRGSMAAVGIGFEEVSKLCPPEIEVACHNGPESSTISGPADIMAEFVARLTAKGIFAKEVPCSNIAYHSRYIAEAGPDLLKYLTDVIKTPKARSERWLSTSVPQSRWNEEFAKFSSAEYHTNNLLSPVLFEETSRLVPATAVLVEVAPHGLLQAILKRSLPPSCAHVPLTRRAHPDNARFLLEAIGKFLPLYVSADRKATAGCKFVISLHDSEHKYMRGHVIKGKTLFPFAGALVAVWDTLAMSLGAVRKQLSVQFRDVQLFAQPALHDSRQLRLAVTLNRGTGLFEVMDDISKVASGYINASSVHLSRGYSEIDKEDDALELNTQYIYRIFSERYHDYTGMFQSIYNTNASFTKGHIHWEDNWVTLIDGMLQLNTLRQPHNVLCQPVYIRNINIDMRRHHNNKITKINNFDVIKANINPVHDITSCGGVLMENIIFREISNPQENKMAVKALNFVPRFRNLNDIDVKGILQVFIQIVEENIRKHEINVVEIYDKKGDAYILNNAKEIMNEVPGVNIRFFDMRKCDVIDSVAKKADLVLVTKLSTDDTGEWGGEYYEPLQEKSSCNTGIYLKCTGIGDLESLQWVRTDRSKESGVPVQVHFAGPNLCDVKKAFGEIPDGNNDSCGGLGMDFSGITESGERVMGLVRGGALSDRVAARPELLWPVPEHWSLEDAATVPLPYAHAYYCLAIKSQLRHGMCILVHGGTGALGQAVISIALYLKCRVFAAVGDTHKKRLLLKLFPELRDNHILSSRDENFGDVVLSSTNGRGCDIVLTCGKRELKTKLQALMAEGIKNGVVRPLSRIVYAPNEAPRAFRLLAGSRHRGRVLLRLQPMPPLPTQPRLICSADRCQLLLSDDEGQAIQLANTLVSRGARTLHLHLQSPPSSYHPVFTLWQKLGVKVQISTEDLANSKSVLKLLTESSNMGLVEGIFVMITQALTDETHKHYESLVVNLDAAARKSCPTMKFFAIVGFNNFIGQQLCLSRGKDRLPAMTLNVVKDDKSIPVNEISNALEEGLNSMQPVLLAHEISDDDKKTLCESIAAIAGVIITKDTSESATLQDLGISLDRAQAVSLFLRHTQNISIDENKIPSLSIEKIRDLQGMLKESEFTPKRGLEALISYVDSDELLATVEMVSLPTLSHSSTMRDDELDTHLSSLLCIIPGVEGHHRRYRLMCERLKMRAFVLQPGLDKPDESLQEMTDRFAKILLKKLNANKKFYLLGYEMGVITALEIAAILEDHGLSGTVFCLGGGPDECQAELEHHLREATASSVGGNAEDKQALQQALVRHICTLMGGGSSLQLEVAKRDTFSWQEEVMASVRALRGRVAHSTQYARALIEASYARVIRAREHAQAQVAPRALRSRVVLLRSPTPQAAPDPHPLQRYSQLPLGVHDLRAPLTCAPDDLRVAAIIHQYVDDEVLKEFDNKNLCETYLLNADVFMTA</sequence>
<evidence type="ECO:0000313" key="1">
    <source>
        <dbReference type="EMBL" id="KAI8442367.1"/>
    </source>
</evidence>